<dbReference type="SUPFAM" id="SSF48113">
    <property type="entry name" value="Heme-dependent peroxidases"/>
    <property type="match status" value="1"/>
</dbReference>
<dbReference type="CDD" id="cd00691">
    <property type="entry name" value="ascorbate_peroxidase"/>
    <property type="match status" value="1"/>
</dbReference>
<evidence type="ECO:0000256" key="1">
    <source>
        <dbReference type="ARBA" id="ARBA00023002"/>
    </source>
</evidence>
<dbReference type="GO" id="GO:0020037">
    <property type="term" value="F:heme binding"/>
    <property type="evidence" value="ECO:0007669"/>
    <property type="project" value="InterPro"/>
</dbReference>
<dbReference type="InterPro" id="IPR002207">
    <property type="entry name" value="Peroxidase_I"/>
</dbReference>
<evidence type="ECO:0000256" key="2">
    <source>
        <dbReference type="RuleBase" id="RU004241"/>
    </source>
</evidence>
<evidence type="ECO:0000259" key="3">
    <source>
        <dbReference type="PROSITE" id="PS50873"/>
    </source>
</evidence>
<dbReference type="AlphaFoldDB" id="A0A7S2UYN3"/>
<sequence>MSNSDQKGSSYSLPTAFSTAVGIGVGTYVFNKIEQPQLKLAGGLAGLLISGFASFRLVEHLDEDDENSLSEKDISILRAKLIQLYRETPCMPIMVRLAWHDAGTYDAATGTGGPNGTIRFDPEASHGANAGLRWAMNTLEAIKSAAPACLSYADLYQLASVVAIEFCGGPSIPFRPGRKDLAASMCTPDGRLPAADKGHNHLRDIFYRMGFVDREIVALSGAHTLGAAHADRSGFNGPWTQEPLIFDNSYFQELLEKDANPNLLRLPSDMALLNEPGMKRWVEAYADDEQLFFADYVKAHQKLSELGVKFG</sequence>
<feature type="domain" description="Plant heme peroxidase family profile" evidence="3">
    <location>
        <begin position="139"/>
        <end position="311"/>
    </location>
</feature>
<dbReference type="InterPro" id="IPR019793">
    <property type="entry name" value="Peroxidases_heam-ligand_BS"/>
</dbReference>
<protein>
    <recommendedName>
        <fullName evidence="3">Plant heme peroxidase family profile domain-containing protein</fullName>
    </recommendedName>
</protein>
<dbReference type="InterPro" id="IPR002016">
    <property type="entry name" value="Haem_peroxidase"/>
</dbReference>
<comment type="similarity">
    <text evidence="2">Belongs to the peroxidase family.</text>
</comment>
<dbReference type="GO" id="GO:0042744">
    <property type="term" value="P:hydrogen peroxide catabolic process"/>
    <property type="evidence" value="ECO:0007669"/>
    <property type="project" value="TreeGrafter"/>
</dbReference>
<proteinExistence type="inferred from homology"/>
<dbReference type="GO" id="GO:0000302">
    <property type="term" value="P:response to reactive oxygen species"/>
    <property type="evidence" value="ECO:0007669"/>
    <property type="project" value="TreeGrafter"/>
</dbReference>
<dbReference type="GO" id="GO:0004601">
    <property type="term" value="F:peroxidase activity"/>
    <property type="evidence" value="ECO:0007669"/>
    <property type="project" value="InterPro"/>
</dbReference>
<dbReference type="PANTHER" id="PTHR31356:SF66">
    <property type="entry name" value="CATALASE-PEROXIDASE"/>
    <property type="match status" value="1"/>
</dbReference>
<dbReference type="PANTHER" id="PTHR31356">
    <property type="entry name" value="THYLAKOID LUMENAL 29 KDA PROTEIN, CHLOROPLASTIC-RELATED"/>
    <property type="match status" value="1"/>
</dbReference>
<dbReference type="PROSITE" id="PS00435">
    <property type="entry name" value="PEROXIDASE_1"/>
    <property type="match status" value="1"/>
</dbReference>
<dbReference type="PROSITE" id="PS50873">
    <property type="entry name" value="PEROXIDASE_4"/>
    <property type="match status" value="1"/>
</dbReference>
<dbReference type="InterPro" id="IPR010255">
    <property type="entry name" value="Haem_peroxidase_sf"/>
</dbReference>
<accession>A0A7S2UYN3</accession>
<name>A0A7S2UYN3_9STRA</name>
<dbReference type="Gene3D" id="1.10.520.10">
    <property type="match status" value="1"/>
</dbReference>
<dbReference type="Pfam" id="PF00141">
    <property type="entry name" value="peroxidase"/>
    <property type="match status" value="1"/>
</dbReference>
<dbReference type="EMBL" id="HBHR01011798">
    <property type="protein sequence ID" value="CAD9863174.1"/>
    <property type="molecule type" value="Transcribed_RNA"/>
</dbReference>
<dbReference type="Gene3D" id="1.10.420.10">
    <property type="entry name" value="Peroxidase, domain 2"/>
    <property type="match status" value="1"/>
</dbReference>
<reference evidence="4" key="1">
    <citation type="submission" date="2021-01" db="EMBL/GenBank/DDBJ databases">
        <authorList>
            <person name="Corre E."/>
            <person name="Pelletier E."/>
            <person name="Niang G."/>
            <person name="Scheremetjew M."/>
            <person name="Finn R."/>
            <person name="Kale V."/>
            <person name="Holt S."/>
            <person name="Cochrane G."/>
            <person name="Meng A."/>
            <person name="Brown T."/>
            <person name="Cohen L."/>
        </authorList>
    </citation>
    <scope>NUCLEOTIDE SEQUENCE</scope>
    <source>
        <strain evidence="4">CCMP1661</strain>
    </source>
</reference>
<dbReference type="InterPro" id="IPR044831">
    <property type="entry name" value="Ccp1-like"/>
</dbReference>
<gene>
    <name evidence="4" type="ORF">FJAP1339_LOCUS5706</name>
</gene>
<keyword evidence="1" id="KW-0560">Oxidoreductase</keyword>
<dbReference type="PRINTS" id="PR00459">
    <property type="entry name" value="ASPEROXIDASE"/>
</dbReference>
<dbReference type="PRINTS" id="PR00458">
    <property type="entry name" value="PEROXIDASE"/>
</dbReference>
<organism evidence="4">
    <name type="scientific">Fibrocapsa japonica</name>
    <dbReference type="NCBI Taxonomy" id="94617"/>
    <lineage>
        <taxon>Eukaryota</taxon>
        <taxon>Sar</taxon>
        <taxon>Stramenopiles</taxon>
        <taxon>Ochrophyta</taxon>
        <taxon>Raphidophyceae</taxon>
        <taxon>Chattonellales</taxon>
        <taxon>Chattonellaceae</taxon>
        <taxon>Fibrocapsa</taxon>
    </lineage>
</organism>
<evidence type="ECO:0000313" key="4">
    <source>
        <dbReference type="EMBL" id="CAD9863174.1"/>
    </source>
</evidence>
<dbReference type="GO" id="GO:0034599">
    <property type="term" value="P:cellular response to oxidative stress"/>
    <property type="evidence" value="ECO:0007669"/>
    <property type="project" value="InterPro"/>
</dbReference>